<dbReference type="InterPro" id="IPR013525">
    <property type="entry name" value="ABC2_TM"/>
</dbReference>
<sequence>MKSLMFLLKKEFKQIFRNKALLPLIFIAPIMQLIILPLAADFEVKNINISVIDHDHSPYSQVLISKLTASGYFRLTDYGQSFKEGLKQIEQDKADLVLEIPAHFERDLVKEKNAELFVAANAINGVKAGLGSSYLSRIIKDFNADIRTKWLNQQGESGTSLIDITSSSWFNPYLIYNKFMVPGILVALVTMVCSYMCALNIVKEKEVGTIEQINVTPIKKYQFILGKLIPFWIIGLFVFTVGLFVVGRFIYGIVPVGNLIWLYAYLSIYLIAVLGLGLLISTISETQQQAMSVAFFFIMIFMLMSGLFTSIDSMPEWAYIIARIIPMTYFIEVVRMIVLKGSDFADIQQHFLIIIGFAILLNGLAIWNYRKTS</sequence>
<evidence type="ECO:0000256" key="3">
    <source>
        <dbReference type="ARBA" id="ARBA00022448"/>
    </source>
</evidence>
<keyword evidence="11" id="KW-1185">Reference proteome</keyword>
<dbReference type="AlphaFoldDB" id="A0A8H9FZ54"/>
<dbReference type="PRINTS" id="PR00164">
    <property type="entry name" value="ABC2TRNSPORT"/>
</dbReference>
<feature type="transmembrane region" description="Helical" evidence="8">
    <location>
        <begin position="229"/>
        <end position="254"/>
    </location>
</feature>
<dbReference type="PANTHER" id="PTHR30294:SF29">
    <property type="entry name" value="MULTIDRUG ABC TRANSPORTER PERMEASE YBHS-RELATED"/>
    <property type="match status" value="1"/>
</dbReference>
<feature type="transmembrane region" description="Helical" evidence="8">
    <location>
        <begin position="350"/>
        <end position="369"/>
    </location>
</feature>
<dbReference type="PROSITE" id="PS51012">
    <property type="entry name" value="ABC_TM2"/>
    <property type="match status" value="1"/>
</dbReference>
<evidence type="ECO:0000313" key="11">
    <source>
        <dbReference type="Proteomes" id="UP000614460"/>
    </source>
</evidence>
<feature type="transmembrane region" description="Helical" evidence="8">
    <location>
        <begin position="21"/>
        <end position="40"/>
    </location>
</feature>
<evidence type="ECO:0000256" key="6">
    <source>
        <dbReference type="ARBA" id="ARBA00022989"/>
    </source>
</evidence>
<gene>
    <name evidence="10" type="ORF">GCM10011516_12870</name>
</gene>
<reference evidence="10" key="1">
    <citation type="journal article" date="2014" name="Int. J. Syst. Evol. Microbiol.">
        <title>Complete genome sequence of Corynebacterium casei LMG S-19264T (=DSM 44701T), isolated from a smear-ripened cheese.</title>
        <authorList>
            <consortium name="US DOE Joint Genome Institute (JGI-PGF)"/>
            <person name="Walter F."/>
            <person name="Albersmeier A."/>
            <person name="Kalinowski J."/>
            <person name="Ruckert C."/>
        </authorList>
    </citation>
    <scope>NUCLEOTIDE SEQUENCE</scope>
    <source>
        <strain evidence="10">CGMCC 1.15966</strain>
    </source>
</reference>
<evidence type="ECO:0000256" key="1">
    <source>
        <dbReference type="ARBA" id="ARBA00004651"/>
    </source>
</evidence>
<reference evidence="10" key="2">
    <citation type="submission" date="2020-09" db="EMBL/GenBank/DDBJ databases">
        <authorList>
            <person name="Sun Q."/>
            <person name="Zhou Y."/>
        </authorList>
    </citation>
    <scope>NUCLEOTIDE SEQUENCE</scope>
    <source>
        <strain evidence="10">CGMCC 1.15966</strain>
    </source>
</reference>
<feature type="transmembrane region" description="Helical" evidence="8">
    <location>
        <begin position="260"/>
        <end position="280"/>
    </location>
</feature>
<evidence type="ECO:0000256" key="4">
    <source>
        <dbReference type="ARBA" id="ARBA00022475"/>
    </source>
</evidence>
<dbReference type="InterPro" id="IPR047817">
    <property type="entry name" value="ABC2_TM_bact-type"/>
</dbReference>
<evidence type="ECO:0000256" key="8">
    <source>
        <dbReference type="RuleBase" id="RU361157"/>
    </source>
</evidence>
<dbReference type="Proteomes" id="UP000614460">
    <property type="component" value="Unassembled WGS sequence"/>
</dbReference>
<dbReference type="InterPro" id="IPR051449">
    <property type="entry name" value="ABC-2_transporter_component"/>
</dbReference>
<evidence type="ECO:0000256" key="5">
    <source>
        <dbReference type="ARBA" id="ARBA00022692"/>
    </source>
</evidence>
<dbReference type="GO" id="GO:0043190">
    <property type="term" value="C:ATP-binding cassette (ABC) transporter complex"/>
    <property type="evidence" value="ECO:0007669"/>
    <property type="project" value="InterPro"/>
</dbReference>
<keyword evidence="5 8" id="KW-0812">Transmembrane</keyword>
<organism evidence="10 11">
    <name type="scientific">Sphingobacterium cellulitidis</name>
    <dbReference type="NCBI Taxonomy" id="1768011"/>
    <lineage>
        <taxon>Bacteria</taxon>
        <taxon>Pseudomonadati</taxon>
        <taxon>Bacteroidota</taxon>
        <taxon>Sphingobacteriia</taxon>
        <taxon>Sphingobacteriales</taxon>
        <taxon>Sphingobacteriaceae</taxon>
        <taxon>Sphingobacterium</taxon>
    </lineage>
</organism>
<keyword evidence="7 8" id="KW-0472">Membrane</keyword>
<comment type="subcellular location">
    <subcellularLocation>
        <location evidence="1 8">Cell membrane</location>
        <topology evidence="1 8">Multi-pass membrane protein</topology>
    </subcellularLocation>
</comment>
<evidence type="ECO:0000256" key="2">
    <source>
        <dbReference type="ARBA" id="ARBA00007783"/>
    </source>
</evidence>
<evidence type="ECO:0000256" key="7">
    <source>
        <dbReference type="ARBA" id="ARBA00023136"/>
    </source>
</evidence>
<protein>
    <recommendedName>
        <fullName evidence="8">Transport permease protein</fullName>
    </recommendedName>
</protein>
<comment type="similarity">
    <text evidence="2 8">Belongs to the ABC-2 integral membrane protein family.</text>
</comment>
<feature type="transmembrane region" description="Helical" evidence="8">
    <location>
        <begin position="179"/>
        <end position="202"/>
    </location>
</feature>
<accession>A0A8H9FZ54</accession>
<keyword evidence="6 8" id="KW-1133">Transmembrane helix</keyword>
<name>A0A8H9FZ54_9SPHI</name>
<dbReference type="PANTHER" id="PTHR30294">
    <property type="entry name" value="MEMBRANE COMPONENT OF ABC TRANSPORTER YHHJ-RELATED"/>
    <property type="match status" value="1"/>
</dbReference>
<evidence type="ECO:0000259" key="9">
    <source>
        <dbReference type="PROSITE" id="PS51012"/>
    </source>
</evidence>
<comment type="caution">
    <text evidence="10">The sequence shown here is derived from an EMBL/GenBank/DDBJ whole genome shotgun (WGS) entry which is preliminary data.</text>
</comment>
<keyword evidence="3 8" id="KW-0813">Transport</keyword>
<feature type="domain" description="ABC transmembrane type-2" evidence="9">
    <location>
        <begin position="128"/>
        <end position="372"/>
    </location>
</feature>
<feature type="transmembrane region" description="Helical" evidence="8">
    <location>
        <begin position="292"/>
        <end position="311"/>
    </location>
</feature>
<evidence type="ECO:0000313" key="10">
    <source>
        <dbReference type="EMBL" id="GGE16563.1"/>
    </source>
</evidence>
<dbReference type="EMBL" id="BMKM01000002">
    <property type="protein sequence ID" value="GGE16563.1"/>
    <property type="molecule type" value="Genomic_DNA"/>
</dbReference>
<dbReference type="RefSeq" id="WP_182498967.1">
    <property type="nucleotide sequence ID" value="NZ_BMKM01000002.1"/>
</dbReference>
<proteinExistence type="inferred from homology"/>
<dbReference type="Pfam" id="PF12698">
    <property type="entry name" value="ABC2_membrane_3"/>
    <property type="match status" value="1"/>
</dbReference>
<dbReference type="InterPro" id="IPR000412">
    <property type="entry name" value="ABC_2_transport"/>
</dbReference>
<keyword evidence="4 8" id="KW-1003">Cell membrane</keyword>
<dbReference type="Gene3D" id="3.40.1710.10">
    <property type="entry name" value="abc type-2 transporter like domain"/>
    <property type="match status" value="1"/>
</dbReference>
<dbReference type="GO" id="GO:0140359">
    <property type="term" value="F:ABC-type transporter activity"/>
    <property type="evidence" value="ECO:0007669"/>
    <property type="project" value="InterPro"/>
</dbReference>